<dbReference type="EMBL" id="NBXA01000031">
    <property type="protein sequence ID" value="RFA07114.1"/>
    <property type="molecule type" value="Genomic_DNA"/>
</dbReference>
<dbReference type="PANTHER" id="PTHR35010:SF2">
    <property type="entry name" value="BLL4672 PROTEIN"/>
    <property type="match status" value="1"/>
</dbReference>
<dbReference type="GO" id="GO:0003677">
    <property type="term" value="F:DNA binding"/>
    <property type="evidence" value="ECO:0007669"/>
    <property type="project" value="InterPro"/>
</dbReference>
<organism evidence="2 3">
    <name type="scientific">Subtercola boreus</name>
    <dbReference type="NCBI Taxonomy" id="120213"/>
    <lineage>
        <taxon>Bacteria</taxon>
        <taxon>Bacillati</taxon>
        <taxon>Actinomycetota</taxon>
        <taxon>Actinomycetes</taxon>
        <taxon>Micrococcales</taxon>
        <taxon>Microbacteriaceae</taxon>
        <taxon>Subtercola</taxon>
    </lineage>
</organism>
<dbReference type="Gene3D" id="3.30.450.180">
    <property type="match status" value="1"/>
</dbReference>
<dbReference type="InterPro" id="IPR010982">
    <property type="entry name" value="Lambda_DNA-bd_dom_sf"/>
</dbReference>
<feature type="domain" description="HTH cro/C1-type" evidence="1">
    <location>
        <begin position="30"/>
        <end position="83"/>
    </location>
</feature>
<sequence>MNSPGPLAEYLRAKRADLLPDQTQLTGYGARRRVRGLRREEVAQLAGVSVGYYTRLEQGHSRHASDEVLLAIAIALQLTVTETEHLLDVSKARMPLGGPAAPPIEVASPMALKMLDFVTDRPAVLLGRRDDVLAWNRLGHSLISPFLPFSAPGIASERPSLARMLFLDPQTRALYPNWMKEAGETVAYHRMVSGKHPDDTDLIALVGELVMKDSAFATLWSEGRVGECISGSKQFHHPVAGDFRATYDLWSQASYPEHRLEIYDPDDPDRVIAALRRVPEAGLGAHGLPEAHYVG</sequence>
<name>A0A3E0VBB2_9MICO</name>
<dbReference type="Pfam" id="PF17765">
    <property type="entry name" value="MLTR_LBD"/>
    <property type="match status" value="1"/>
</dbReference>
<dbReference type="Pfam" id="PF01381">
    <property type="entry name" value="HTH_3"/>
    <property type="match status" value="1"/>
</dbReference>
<dbReference type="SUPFAM" id="SSF47413">
    <property type="entry name" value="lambda repressor-like DNA-binding domains"/>
    <property type="match status" value="1"/>
</dbReference>
<dbReference type="PANTHER" id="PTHR35010">
    <property type="entry name" value="BLL4672 PROTEIN-RELATED"/>
    <property type="match status" value="1"/>
</dbReference>
<dbReference type="PROSITE" id="PS50943">
    <property type="entry name" value="HTH_CROC1"/>
    <property type="match status" value="1"/>
</dbReference>
<dbReference type="RefSeq" id="WP_116284414.1">
    <property type="nucleotide sequence ID" value="NZ_NBXA01000031.1"/>
</dbReference>
<dbReference type="Gene3D" id="1.10.260.40">
    <property type="entry name" value="lambda repressor-like DNA-binding domains"/>
    <property type="match status" value="1"/>
</dbReference>
<dbReference type="SMART" id="SM00530">
    <property type="entry name" value="HTH_XRE"/>
    <property type="match status" value="1"/>
</dbReference>
<dbReference type="InterPro" id="IPR001387">
    <property type="entry name" value="Cro/C1-type_HTH"/>
</dbReference>
<dbReference type="CDD" id="cd00093">
    <property type="entry name" value="HTH_XRE"/>
    <property type="match status" value="1"/>
</dbReference>
<dbReference type="OrthoDB" id="3518652at2"/>
<evidence type="ECO:0000313" key="2">
    <source>
        <dbReference type="EMBL" id="RFA07114.1"/>
    </source>
</evidence>
<reference evidence="2 3" key="1">
    <citation type="submission" date="2017-04" db="EMBL/GenBank/DDBJ databases">
        <title>Comparative genome analysis of Subtercola boreus.</title>
        <authorList>
            <person name="Cho Y.-J."/>
            <person name="Cho A."/>
            <person name="Kim O.-S."/>
            <person name="Lee J.-I."/>
        </authorList>
    </citation>
    <scope>NUCLEOTIDE SEQUENCE [LARGE SCALE GENOMIC DNA]</scope>
    <source>
        <strain evidence="2 3">P27444</strain>
    </source>
</reference>
<protein>
    <recommendedName>
        <fullName evidence="1">HTH cro/C1-type domain-containing protein</fullName>
    </recommendedName>
</protein>
<accession>A0A3E0VBB2</accession>
<gene>
    <name evidence="2" type="ORF">B7R21_16790</name>
</gene>
<evidence type="ECO:0000313" key="3">
    <source>
        <dbReference type="Proteomes" id="UP000256709"/>
    </source>
</evidence>
<dbReference type="Proteomes" id="UP000256709">
    <property type="component" value="Unassembled WGS sequence"/>
</dbReference>
<dbReference type="InterPro" id="IPR041413">
    <property type="entry name" value="MLTR_LBD"/>
</dbReference>
<proteinExistence type="predicted"/>
<comment type="caution">
    <text evidence="2">The sequence shown here is derived from an EMBL/GenBank/DDBJ whole genome shotgun (WGS) entry which is preliminary data.</text>
</comment>
<dbReference type="AlphaFoldDB" id="A0A3E0VBB2"/>
<evidence type="ECO:0000259" key="1">
    <source>
        <dbReference type="PROSITE" id="PS50943"/>
    </source>
</evidence>